<evidence type="ECO:0000256" key="1">
    <source>
        <dbReference type="SAM" id="Phobius"/>
    </source>
</evidence>
<organism evidence="2 3">
    <name type="scientific">Ilex paraguariensis</name>
    <name type="common">yerba mate</name>
    <dbReference type="NCBI Taxonomy" id="185542"/>
    <lineage>
        <taxon>Eukaryota</taxon>
        <taxon>Viridiplantae</taxon>
        <taxon>Streptophyta</taxon>
        <taxon>Embryophyta</taxon>
        <taxon>Tracheophyta</taxon>
        <taxon>Spermatophyta</taxon>
        <taxon>Magnoliopsida</taxon>
        <taxon>eudicotyledons</taxon>
        <taxon>Gunneridae</taxon>
        <taxon>Pentapetalae</taxon>
        <taxon>asterids</taxon>
        <taxon>campanulids</taxon>
        <taxon>Aquifoliales</taxon>
        <taxon>Aquifoliaceae</taxon>
        <taxon>Ilex</taxon>
    </lineage>
</organism>
<keyword evidence="1" id="KW-0812">Transmembrane</keyword>
<protein>
    <submittedName>
        <fullName evidence="2">Uncharacterized protein</fullName>
    </submittedName>
</protein>
<feature type="transmembrane region" description="Helical" evidence="1">
    <location>
        <begin position="27"/>
        <end position="52"/>
    </location>
</feature>
<sequence length="101" mass="11821">MKYPFGLEVWNIFGIELPPTGNLSFNAWFLTLIDLLEPNVLCLSLTLVWALWFNRHRARLEEETQTPVQIVDLPTSYLDQFRASRILKILLAYLYNVSSFD</sequence>
<accession>A0ABC8TTN5</accession>
<proteinExistence type="predicted"/>
<gene>
    <name evidence="2" type="ORF">ILEXP_LOCUS40738</name>
</gene>
<name>A0ABC8TTN5_9AQUA</name>
<keyword evidence="1" id="KW-0472">Membrane</keyword>
<reference evidence="2 3" key="1">
    <citation type="submission" date="2024-02" db="EMBL/GenBank/DDBJ databases">
        <authorList>
            <person name="Vignale AGUSTIN F."/>
            <person name="Sosa J E."/>
            <person name="Modenutti C."/>
        </authorList>
    </citation>
    <scope>NUCLEOTIDE SEQUENCE [LARGE SCALE GENOMIC DNA]</scope>
</reference>
<dbReference type="AlphaFoldDB" id="A0ABC8TTN5"/>
<dbReference type="Proteomes" id="UP001642360">
    <property type="component" value="Unassembled WGS sequence"/>
</dbReference>
<dbReference type="EMBL" id="CAUOFW020005669">
    <property type="protein sequence ID" value="CAK9171196.1"/>
    <property type="molecule type" value="Genomic_DNA"/>
</dbReference>
<evidence type="ECO:0000313" key="2">
    <source>
        <dbReference type="EMBL" id="CAK9171196.1"/>
    </source>
</evidence>
<keyword evidence="3" id="KW-1185">Reference proteome</keyword>
<comment type="caution">
    <text evidence="2">The sequence shown here is derived from an EMBL/GenBank/DDBJ whole genome shotgun (WGS) entry which is preliminary data.</text>
</comment>
<keyword evidence="1" id="KW-1133">Transmembrane helix</keyword>
<evidence type="ECO:0000313" key="3">
    <source>
        <dbReference type="Proteomes" id="UP001642360"/>
    </source>
</evidence>